<dbReference type="Pfam" id="PF12697">
    <property type="entry name" value="Abhydrolase_6"/>
    <property type="match status" value="1"/>
</dbReference>
<dbReference type="Proteomes" id="UP000254866">
    <property type="component" value="Unassembled WGS sequence"/>
</dbReference>
<sequence>MHHLFPRSNFFDFETIRILGTAVYGGADVAEVLEVVGQIKSEDPLSWEAAWHTQAERAEALAEEARLHGHRDAARLNYLKAANYTRASGYMYLSSPSSSPGDSASGLLVQDPRALPILEKVGELFRNALPLLDGKVHTLSIPYEEYTLPGYLYLPPPGRRMQGRSKIPILLVCGGADSCQEELYFMSPAAGPGLGYAVVTFDGPGQGLMLRKLSLQMRRDWEIVTGCVLDHLALFSAQHPELELDIDSISVSGASMGAYYALRAASDSRVKACVAIDPFYDMWDFGTAHVSPLFIKAWTGGWISSGLIDKIMGLLSKLSFQLRWEISVTGTFFGLTSPSEILLHMKRYTFHNDGGQGKAGTSFLSRITCPVLISGAGNSLYLDANHTKRCFMDLVNVPEKSKEYWVPASEGQGSLQAKMGALALCNQRTFQFLDKAFVVLREPL</sequence>
<dbReference type="STRING" id="2656787.A0A370TEY4"/>
<reference evidence="4 5" key="1">
    <citation type="journal article" date="2018" name="IMA Fungus">
        <title>IMA Genome-F 9: Draft genome sequence of Annulohypoxylon stygium, Aspergillus mulundensis, Berkeleyomyces basicola (syn. Thielaviopsis basicola), Ceratocystis smalleyi, two Cercospora beticola strains, Coleophoma cylindrospora, Fusarium fracticaudum, Phialophora cf. hyalina, and Morchella septimelata.</title>
        <authorList>
            <person name="Wingfield B.D."/>
            <person name="Bills G.F."/>
            <person name="Dong Y."/>
            <person name="Huang W."/>
            <person name="Nel W.J."/>
            <person name="Swalarsk-Parry B.S."/>
            <person name="Vaghefi N."/>
            <person name="Wilken P.M."/>
            <person name="An Z."/>
            <person name="de Beer Z.W."/>
            <person name="De Vos L."/>
            <person name="Chen L."/>
            <person name="Duong T.A."/>
            <person name="Gao Y."/>
            <person name="Hammerbacher A."/>
            <person name="Kikkert J.R."/>
            <person name="Li Y."/>
            <person name="Li H."/>
            <person name="Li K."/>
            <person name="Li Q."/>
            <person name="Liu X."/>
            <person name="Ma X."/>
            <person name="Naidoo K."/>
            <person name="Pethybridge S.J."/>
            <person name="Sun J."/>
            <person name="Steenkamp E.T."/>
            <person name="van der Nest M.A."/>
            <person name="van Wyk S."/>
            <person name="Wingfield M.J."/>
            <person name="Xiong C."/>
            <person name="Yue Q."/>
            <person name="Zhang X."/>
        </authorList>
    </citation>
    <scope>NUCLEOTIDE SEQUENCE [LARGE SCALE GENOMIC DNA]</scope>
    <source>
        <strain evidence="4 5">BP 5553</strain>
    </source>
</reference>
<keyword evidence="5" id="KW-1185">Reference proteome</keyword>
<dbReference type="EMBL" id="NPIC01000009">
    <property type="protein sequence ID" value="RDL33252.1"/>
    <property type="molecule type" value="Genomic_DNA"/>
</dbReference>
<evidence type="ECO:0000256" key="1">
    <source>
        <dbReference type="ARBA" id="ARBA00022801"/>
    </source>
</evidence>
<protein>
    <submittedName>
        <fullName evidence="4">Putative alpha beta hydrolase</fullName>
    </submittedName>
</protein>
<accession>A0A370TEY4</accession>
<dbReference type="AlphaFoldDB" id="A0A370TEY4"/>
<dbReference type="Gene3D" id="1.20.1440.110">
    <property type="entry name" value="acylaminoacyl peptidase"/>
    <property type="match status" value="1"/>
</dbReference>
<dbReference type="InterPro" id="IPR000073">
    <property type="entry name" value="AB_hydrolase_1"/>
</dbReference>
<dbReference type="GeneID" id="43601540"/>
<dbReference type="InterPro" id="IPR029058">
    <property type="entry name" value="AB_hydrolase_fold"/>
</dbReference>
<dbReference type="GO" id="GO:0016787">
    <property type="term" value="F:hydrolase activity"/>
    <property type="evidence" value="ECO:0007669"/>
    <property type="project" value="UniProtKB-KW"/>
</dbReference>
<name>A0A370TEY4_9HELO</name>
<evidence type="ECO:0000256" key="2">
    <source>
        <dbReference type="ARBA" id="ARBA00038115"/>
    </source>
</evidence>
<comment type="caution">
    <text evidence="4">The sequence shown here is derived from an EMBL/GenBank/DDBJ whole genome shotgun (WGS) entry which is preliminary data.</text>
</comment>
<organism evidence="4 5">
    <name type="scientific">Venustampulla echinocandica</name>
    <dbReference type="NCBI Taxonomy" id="2656787"/>
    <lineage>
        <taxon>Eukaryota</taxon>
        <taxon>Fungi</taxon>
        <taxon>Dikarya</taxon>
        <taxon>Ascomycota</taxon>
        <taxon>Pezizomycotina</taxon>
        <taxon>Leotiomycetes</taxon>
        <taxon>Helotiales</taxon>
        <taxon>Pleuroascaceae</taxon>
        <taxon>Venustampulla</taxon>
    </lineage>
</organism>
<keyword evidence="1 4" id="KW-0378">Hydrolase</keyword>
<comment type="similarity">
    <text evidence="2">Belongs to the AB hydrolase superfamily. FUS2 hydrolase family.</text>
</comment>
<evidence type="ECO:0000259" key="3">
    <source>
        <dbReference type="Pfam" id="PF12697"/>
    </source>
</evidence>
<proteinExistence type="inferred from homology"/>
<feature type="domain" description="AB hydrolase-1" evidence="3">
    <location>
        <begin position="169"/>
        <end position="308"/>
    </location>
</feature>
<dbReference type="PANTHER" id="PTHR22946:SF13">
    <property type="entry name" value="ALPHA_BETA HYDROLASE PSOB"/>
    <property type="match status" value="1"/>
</dbReference>
<gene>
    <name evidence="4" type="ORF">BP5553_08691</name>
</gene>
<dbReference type="RefSeq" id="XP_031866745.1">
    <property type="nucleotide sequence ID" value="XM_032017314.1"/>
</dbReference>
<dbReference type="SUPFAM" id="SSF53474">
    <property type="entry name" value="alpha/beta-Hydrolases"/>
    <property type="match status" value="1"/>
</dbReference>
<evidence type="ECO:0000313" key="5">
    <source>
        <dbReference type="Proteomes" id="UP000254866"/>
    </source>
</evidence>
<dbReference type="OrthoDB" id="249703at2759"/>
<dbReference type="Gene3D" id="3.40.50.1820">
    <property type="entry name" value="alpha/beta hydrolase"/>
    <property type="match status" value="1"/>
</dbReference>
<dbReference type="PANTHER" id="PTHR22946">
    <property type="entry name" value="DIENELACTONE HYDROLASE DOMAIN-CONTAINING PROTEIN-RELATED"/>
    <property type="match status" value="1"/>
</dbReference>
<dbReference type="InterPro" id="IPR050261">
    <property type="entry name" value="FrsA_esterase"/>
</dbReference>
<evidence type="ECO:0000313" key="4">
    <source>
        <dbReference type="EMBL" id="RDL33252.1"/>
    </source>
</evidence>